<reference evidence="7 8" key="1">
    <citation type="submission" date="2020-04" db="EMBL/GenBank/DDBJ databases">
        <authorList>
            <person name="Laetsch R D."/>
            <person name="Stevens L."/>
            <person name="Kumar S."/>
            <person name="Blaxter L. M."/>
        </authorList>
    </citation>
    <scope>NUCLEOTIDE SEQUENCE [LARGE SCALE GENOMIC DNA]</scope>
</reference>
<feature type="compositionally biased region" description="Polar residues" evidence="6">
    <location>
        <begin position="8"/>
        <end position="24"/>
    </location>
</feature>
<evidence type="ECO:0000256" key="2">
    <source>
        <dbReference type="ARBA" id="ARBA00023015"/>
    </source>
</evidence>
<evidence type="ECO:0000256" key="6">
    <source>
        <dbReference type="SAM" id="MobiDB-lite"/>
    </source>
</evidence>
<sequence length="688" mass="74383">MAQVETIPKSTLNGVSENGSNGNQMDIDDHLKMHNGTPTKEGYPPSSSSNADHEESVQWSPASLRRRSTRASALKAQEKIKLKDDVVQDVNSLNQHHHDDDLMDDGDDDGNDEVPTKKKKLENGRDMDQLCFRFGLRANEDGDVYALTDESENSSIRESEMEIVRAHYEKALSREMTQEQLNERLMMRKEAESKLRQEEAGLALLKKMKQSQAIALQKLAESKKLTANLPNMTNTGAYKPVIAPPLSKHQTAAATAMNGKKGSNAPATRNAALLALNGMTPQQQQELLTRLAQNPAAAAQALLLSKTGGSNAQVQQMLAQLVLNAQQQMSNKDKSKEASAISAAAATTATTPASSLTAAQAKLMASQTPQQRSLAARMAFRAQADKQLMMVSAPKAPPPDMFFIPNASQPAFTYLLGLDLVVQRVLKDKSLEKKVSEPCYECEECHTDFTPTWKAIGTSPDDLHLYCEQCVRQAQKRKIRMDHSNFLKKAYQKISAQEKEFEKKIAEGTLEQVFEQARPPTVAQAATPTNPAVSRVAAASTSSGSSTPTASKSTNASSSKSASSSSSSNSKKNAAAAQQQMQAFFMQQMMANPMTASMMRNPAMLQQMSSSTPSTSSSTAAAAAAATSASALQQQQLAALAAAIMQNGSAAAAAGVTTQMMTPQIARAFSQMTSAQQKQFIEMMRHKK</sequence>
<protein>
    <recommendedName>
        <fullName evidence="9">Transcriptional repressor p66 coiled-coil MBD2-interaction domain-containing protein</fullName>
    </recommendedName>
</protein>
<evidence type="ECO:0000313" key="7">
    <source>
        <dbReference type="EMBL" id="CAB3407624.1"/>
    </source>
</evidence>
<feature type="region of interest" description="Disordered" evidence="6">
    <location>
        <begin position="95"/>
        <end position="122"/>
    </location>
</feature>
<evidence type="ECO:0000256" key="5">
    <source>
        <dbReference type="ARBA" id="ARBA00023242"/>
    </source>
</evidence>
<evidence type="ECO:0000256" key="3">
    <source>
        <dbReference type="ARBA" id="ARBA00023054"/>
    </source>
</evidence>
<accession>A0A8S1F1X5</accession>
<evidence type="ECO:0000256" key="1">
    <source>
        <dbReference type="ARBA" id="ARBA00004123"/>
    </source>
</evidence>
<comment type="caution">
    <text evidence="7">The sequence shown here is derived from an EMBL/GenBank/DDBJ whole genome shotgun (WGS) entry which is preliminary data.</text>
</comment>
<keyword evidence="4" id="KW-0804">Transcription</keyword>
<dbReference type="AlphaFoldDB" id="A0A8S1F1X5"/>
<feature type="region of interest" description="Disordered" evidence="6">
    <location>
        <begin position="519"/>
        <end position="575"/>
    </location>
</feature>
<evidence type="ECO:0008006" key="9">
    <source>
        <dbReference type="Google" id="ProtNLM"/>
    </source>
</evidence>
<keyword evidence="2" id="KW-0805">Transcription regulation</keyword>
<feature type="compositionally biased region" description="Acidic residues" evidence="6">
    <location>
        <begin position="101"/>
        <end position="112"/>
    </location>
</feature>
<dbReference type="OrthoDB" id="8186989at2759"/>
<gene>
    <name evidence="7" type="ORF">CBOVIS_LOCUS9527</name>
</gene>
<evidence type="ECO:0000256" key="4">
    <source>
        <dbReference type="ARBA" id="ARBA00023163"/>
    </source>
</evidence>
<dbReference type="Gene3D" id="6.10.250.1650">
    <property type="match status" value="1"/>
</dbReference>
<dbReference type="PANTHER" id="PTHR13455">
    <property type="entry name" value="TRANSCRIPTIONAL REPRESSOR P66-RELATED"/>
    <property type="match status" value="1"/>
</dbReference>
<dbReference type="Proteomes" id="UP000494206">
    <property type="component" value="Unassembled WGS sequence"/>
</dbReference>
<keyword evidence="8" id="KW-1185">Reference proteome</keyword>
<evidence type="ECO:0000313" key="8">
    <source>
        <dbReference type="Proteomes" id="UP000494206"/>
    </source>
</evidence>
<comment type="subcellular location">
    <subcellularLocation>
        <location evidence="1">Nucleus</location>
    </subcellularLocation>
</comment>
<dbReference type="GO" id="GO:0016581">
    <property type="term" value="C:NuRD complex"/>
    <property type="evidence" value="ECO:0007669"/>
    <property type="project" value="TreeGrafter"/>
</dbReference>
<dbReference type="EMBL" id="CADEPM010000006">
    <property type="protein sequence ID" value="CAB3407624.1"/>
    <property type="molecule type" value="Genomic_DNA"/>
</dbReference>
<dbReference type="GO" id="GO:0000122">
    <property type="term" value="P:negative regulation of transcription by RNA polymerase II"/>
    <property type="evidence" value="ECO:0007669"/>
    <property type="project" value="InterPro"/>
</dbReference>
<name>A0A8S1F1X5_9PELO</name>
<feature type="compositionally biased region" description="Low complexity" evidence="6">
    <location>
        <begin position="537"/>
        <end position="575"/>
    </location>
</feature>
<feature type="region of interest" description="Disordered" evidence="6">
    <location>
        <begin position="1"/>
        <end position="76"/>
    </location>
</feature>
<dbReference type="PANTHER" id="PTHR13455:SF7">
    <property type="entry name" value="SIMJANG, ISOFORM E"/>
    <property type="match status" value="1"/>
</dbReference>
<dbReference type="InterPro" id="IPR040386">
    <property type="entry name" value="P66"/>
</dbReference>
<proteinExistence type="predicted"/>
<organism evidence="7 8">
    <name type="scientific">Caenorhabditis bovis</name>
    <dbReference type="NCBI Taxonomy" id="2654633"/>
    <lineage>
        <taxon>Eukaryota</taxon>
        <taxon>Metazoa</taxon>
        <taxon>Ecdysozoa</taxon>
        <taxon>Nematoda</taxon>
        <taxon>Chromadorea</taxon>
        <taxon>Rhabditida</taxon>
        <taxon>Rhabditina</taxon>
        <taxon>Rhabditomorpha</taxon>
        <taxon>Rhabditoidea</taxon>
        <taxon>Rhabditidae</taxon>
        <taxon>Peloderinae</taxon>
        <taxon>Caenorhabditis</taxon>
    </lineage>
</organism>
<keyword evidence="3" id="KW-0175">Coiled coil</keyword>
<keyword evidence="5" id="KW-0539">Nucleus</keyword>